<sequence length="53" mass="5771">MRNRLPNTAETGATAIESVKISKNKRSSRDALPQLLFGFQALYSNKPCACGKS</sequence>
<proteinExistence type="predicted"/>
<dbReference type="Proteomes" id="UP000004095">
    <property type="component" value="Unassembled WGS sequence"/>
</dbReference>
<comment type="caution">
    <text evidence="1">The sequence shown here is derived from an EMBL/GenBank/DDBJ whole genome shotgun (WGS) entry which is preliminary data.</text>
</comment>
<evidence type="ECO:0000313" key="1">
    <source>
        <dbReference type="EMBL" id="EAY29971.1"/>
    </source>
</evidence>
<evidence type="ECO:0000313" key="2">
    <source>
        <dbReference type="Proteomes" id="UP000004095"/>
    </source>
</evidence>
<dbReference type="EMBL" id="AAWS01000008">
    <property type="protein sequence ID" value="EAY29971.1"/>
    <property type="molecule type" value="Genomic_DNA"/>
</dbReference>
<dbReference type="AlphaFoldDB" id="A1ZHG4"/>
<keyword evidence="2" id="KW-1185">Reference proteome</keyword>
<gene>
    <name evidence="1" type="ORF">M23134_05304</name>
</gene>
<dbReference type="RefSeq" id="WP_002695467.1">
    <property type="nucleotide sequence ID" value="NZ_AAWS01000008.1"/>
</dbReference>
<protein>
    <submittedName>
        <fullName evidence="1">Uncharacterized protein</fullName>
    </submittedName>
</protein>
<name>A1ZHG4_MICM2</name>
<accession>A1ZHG4</accession>
<organism evidence="1 2">
    <name type="scientific">Microscilla marina ATCC 23134</name>
    <dbReference type="NCBI Taxonomy" id="313606"/>
    <lineage>
        <taxon>Bacteria</taxon>
        <taxon>Pseudomonadati</taxon>
        <taxon>Bacteroidota</taxon>
        <taxon>Cytophagia</taxon>
        <taxon>Cytophagales</taxon>
        <taxon>Microscillaceae</taxon>
        <taxon>Microscilla</taxon>
    </lineage>
</organism>
<reference evidence="1 2" key="1">
    <citation type="submission" date="2007-01" db="EMBL/GenBank/DDBJ databases">
        <authorList>
            <person name="Haygood M."/>
            <person name="Podell S."/>
            <person name="Anderson C."/>
            <person name="Hopkinson B."/>
            <person name="Roe K."/>
            <person name="Barbeau K."/>
            <person name="Gaasterland T."/>
            <person name="Ferriera S."/>
            <person name="Johnson J."/>
            <person name="Kravitz S."/>
            <person name="Beeson K."/>
            <person name="Sutton G."/>
            <person name="Rogers Y.-H."/>
            <person name="Friedman R."/>
            <person name="Frazier M."/>
            <person name="Venter J.C."/>
        </authorList>
    </citation>
    <scope>NUCLEOTIDE SEQUENCE [LARGE SCALE GENOMIC DNA]</scope>
    <source>
        <strain evidence="1 2">ATCC 23134</strain>
    </source>
</reference>